<dbReference type="GO" id="GO:0016020">
    <property type="term" value="C:membrane"/>
    <property type="evidence" value="ECO:0007669"/>
    <property type="project" value="UniProtKB-SubCell"/>
</dbReference>
<dbReference type="AlphaFoldDB" id="A0A2B7JWK6"/>
<name>A0A2B7JWK6_CUTAC</name>
<comment type="subcellular location">
    <subcellularLocation>
        <location evidence="1">Membrane</location>
        <topology evidence="1">Multi-pass membrane protein</topology>
    </subcellularLocation>
</comment>
<dbReference type="RefSeq" id="WP_002515115.1">
    <property type="nucleotide sequence ID" value="NZ_AP019664.1"/>
</dbReference>
<reference evidence="7 10" key="2">
    <citation type="submission" date="2018-08" db="EMBL/GenBank/DDBJ databases">
        <title>Genome sequencing of Cutibacterium acnes KCOM 1315.</title>
        <authorList>
            <person name="Kook J.-K."/>
            <person name="Park S.-N."/>
            <person name="Lim Y.K."/>
        </authorList>
    </citation>
    <scope>NUCLEOTIDE SEQUENCE [LARGE SCALE GENOMIC DNA]</scope>
    <source>
        <strain evidence="7 10">KCOM 1315</strain>
    </source>
</reference>
<dbReference type="PANTHER" id="PTHR20855:SF3">
    <property type="entry name" value="LD03007P"/>
    <property type="match status" value="1"/>
</dbReference>
<feature type="binding site" evidence="5">
    <location>
        <position position="200"/>
    </location>
    <ligand>
        <name>Zn(2+)</name>
        <dbReference type="ChEBI" id="CHEBI:29105"/>
    </ligand>
</feature>
<evidence type="ECO:0000256" key="4">
    <source>
        <dbReference type="ARBA" id="ARBA00023136"/>
    </source>
</evidence>
<accession>A0A2B7JWK6</accession>
<dbReference type="EMBL" id="MVCE01000001">
    <property type="protein sequence ID" value="PGF36105.1"/>
    <property type="molecule type" value="Genomic_DNA"/>
</dbReference>
<organism evidence="8 9">
    <name type="scientific">Cutibacterium acnes</name>
    <name type="common">Propionibacterium acnes</name>
    <dbReference type="NCBI Taxonomy" id="1747"/>
    <lineage>
        <taxon>Bacteria</taxon>
        <taxon>Bacillati</taxon>
        <taxon>Actinomycetota</taxon>
        <taxon>Actinomycetes</taxon>
        <taxon>Propionibacteriales</taxon>
        <taxon>Propionibacteriaceae</taxon>
        <taxon>Cutibacterium</taxon>
    </lineage>
</organism>
<dbReference type="GO" id="GO:0046872">
    <property type="term" value="F:metal ion binding"/>
    <property type="evidence" value="ECO:0007669"/>
    <property type="project" value="UniProtKB-KW"/>
</dbReference>
<evidence type="ECO:0000313" key="8">
    <source>
        <dbReference type="EMBL" id="PGF36105.1"/>
    </source>
</evidence>
<reference evidence="8 9" key="1">
    <citation type="submission" date="2017-02" db="EMBL/GenBank/DDBJ databases">
        <title>Prevalence of linear plasmids in Cutibacterium acnes isolates obtained from cancerous prostatic tissue.</title>
        <authorList>
            <person name="Davidsson S."/>
            <person name="Bruggemann H."/>
        </authorList>
    </citation>
    <scope>NUCLEOTIDE SEQUENCE [LARGE SCALE GENOMIC DNA]</scope>
    <source>
        <strain evidence="8 9">11-78</strain>
    </source>
</reference>
<keyword evidence="3 6" id="KW-1133">Transmembrane helix</keyword>
<evidence type="ECO:0000313" key="7">
    <source>
        <dbReference type="EMBL" id="AXM06544.1"/>
    </source>
</evidence>
<dbReference type="Pfam" id="PF03006">
    <property type="entry name" value="HlyIII"/>
    <property type="match status" value="1"/>
</dbReference>
<evidence type="ECO:0000313" key="9">
    <source>
        <dbReference type="Proteomes" id="UP000226191"/>
    </source>
</evidence>
<sequence length="223" mass="24256">MATGCSSKTKNRSSVLPKPRLRGWVHTVMAPLILLAGVGLMIATPTWGNRFAVGVWMLTGLELFGNSAVYHRVPWGAKVKDVLRRIDHANIAVFIAGTYTPLAVSLATGASRVILLAIIWACALLGVAFRFVWNGVPRWASTILYVVMGWTALWWLPQFWRTCGPAVVILILIGGVFYTVGAISYARQKPNPSPTWFGFHEVFHSCTAVAAICHAVAIGLAVI</sequence>
<keyword evidence="5" id="KW-0479">Metal-binding</keyword>
<protein>
    <submittedName>
        <fullName evidence="7 8">Hemolysin</fullName>
    </submittedName>
</protein>
<evidence type="ECO:0000256" key="1">
    <source>
        <dbReference type="ARBA" id="ARBA00004141"/>
    </source>
</evidence>
<feature type="transmembrane region" description="Helical" evidence="6">
    <location>
        <begin position="23"/>
        <end position="44"/>
    </location>
</feature>
<keyword evidence="2 6" id="KW-0812">Transmembrane</keyword>
<keyword evidence="5" id="KW-0862">Zinc</keyword>
<evidence type="ECO:0000313" key="10">
    <source>
        <dbReference type="Proteomes" id="UP000256621"/>
    </source>
</evidence>
<dbReference type="EMBL" id="CP031442">
    <property type="protein sequence ID" value="AXM06544.1"/>
    <property type="molecule type" value="Genomic_DNA"/>
</dbReference>
<dbReference type="InterPro" id="IPR004254">
    <property type="entry name" value="AdipoR/HlyIII-related"/>
</dbReference>
<evidence type="ECO:0000256" key="3">
    <source>
        <dbReference type="ARBA" id="ARBA00022989"/>
    </source>
</evidence>
<evidence type="ECO:0000256" key="6">
    <source>
        <dbReference type="SAM" id="Phobius"/>
    </source>
</evidence>
<feature type="transmembrane region" description="Helical" evidence="6">
    <location>
        <begin position="202"/>
        <end position="222"/>
    </location>
</feature>
<proteinExistence type="predicted"/>
<keyword evidence="4 6" id="KW-0472">Membrane</keyword>
<feature type="transmembrane region" description="Helical" evidence="6">
    <location>
        <begin position="139"/>
        <end position="156"/>
    </location>
</feature>
<feature type="transmembrane region" description="Helical" evidence="6">
    <location>
        <begin position="51"/>
        <end position="69"/>
    </location>
</feature>
<evidence type="ECO:0000256" key="5">
    <source>
        <dbReference type="PIRSR" id="PIRSR604254-1"/>
    </source>
</evidence>
<feature type="transmembrane region" description="Helical" evidence="6">
    <location>
        <begin position="163"/>
        <end position="186"/>
    </location>
</feature>
<dbReference type="PANTHER" id="PTHR20855">
    <property type="entry name" value="ADIPOR/PROGESTIN RECEPTOR-RELATED"/>
    <property type="match status" value="1"/>
</dbReference>
<evidence type="ECO:0000256" key="2">
    <source>
        <dbReference type="ARBA" id="ARBA00022692"/>
    </source>
</evidence>
<dbReference type="GeneID" id="92856552"/>
<feature type="binding site" evidence="5">
    <location>
        <position position="204"/>
    </location>
    <ligand>
        <name>Zn(2+)</name>
        <dbReference type="ChEBI" id="CHEBI:29105"/>
    </ligand>
</feature>
<dbReference type="OrthoDB" id="9813689at2"/>
<dbReference type="Proteomes" id="UP000226191">
    <property type="component" value="Unassembled WGS sequence"/>
</dbReference>
<feature type="binding site" evidence="5">
    <location>
        <position position="71"/>
    </location>
    <ligand>
        <name>Zn(2+)</name>
        <dbReference type="ChEBI" id="CHEBI:29105"/>
    </ligand>
</feature>
<dbReference type="Proteomes" id="UP000256621">
    <property type="component" value="Chromosome"/>
</dbReference>
<gene>
    <name evidence="8" type="ORF">B1B09_00080</name>
    <name evidence="7" type="ORF">DXN06_04835</name>
</gene>
<feature type="transmembrane region" description="Helical" evidence="6">
    <location>
        <begin position="89"/>
        <end position="106"/>
    </location>
</feature>
<feature type="transmembrane region" description="Helical" evidence="6">
    <location>
        <begin position="113"/>
        <end position="133"/>
    </location>
</feature>